<dbReference type="InterPro" id="IPR013785">
    <property type="entry name" value="Aldolase_TIM"/>
</dbReference>
<reference evidence="8 9" key="2">
    <citation type="submission" date="2018-12" db="EMBL/GenBank/DDBJ databases">
        <title>Rhizobacter gummiphilus sp. nov., a rubber-degrading bacterium isolated from the soil of a botanical garden in Japan.</title>
        <authorList>
            <person name="Shunsuke S.S."/>
        </authorList>
    </citation>
    <scope>NUCLEOTIDE SEQUENCE [LARGE SCALE GENOMIC DNA]</scope>
    <source>
        <strain evidence="8 9">S-16</strain>
    </source>
</reference>
<evidence type="ECO:0000256" key="3">
    <source>
        <dbReference type="ARBA" id="ARBA00012515"/>
    </source>
</evidence>
<dbReference type="EC" id="4.1.2.4" evidence="3 7"/>
<sequence>MTDLDAARLALRCLDLTSLKDDDSEASITALARRANTPHGAPAALCVYPQFVSAALRALAEQGLGDVKVATVVNFPRGESSADEVVQQTRDALASGAHEIDLVFPWRALLAADRQAGRDLVARCKQACGDATLKVILETGELRASWHIRDASDIALAAGADFLKTSTGKVPVNATPEAAAVMLDVIHQHGGRAGLKIAGGLSTLADVKQYLALAARTYGEQGLSPGTLRFGASSLLPVLLAAIEGRSPAAAQGPY</sequence>
<dbReference type="RefSeq" id="WP_124543458.1">
    <property type="nucleotide sequence ID" value="NZ_QUSW01000010.1"/>
</dbReference>
<dbReference type="GO" id="GO:0016052">
    <property type="term" value="P:carbohydrate catabolic process"/>
    <property type="evidence" value="ECO:0007669"/>
    <property type="project" value="TreeGrafter"/>
</dbReference>
<evidence type="ECO:0000256" key="6">
    <source>
        <dbReference type="ARBA" id="ARBA00048791"/>
    </source>
</evidence>
<dbReference type="Pfam" id="PF01791">
    <property type="entry name" value="DeoC"/>
    <property type="match status" value="1"/>
</dbReference>
<dbReference type="PANTHER" id="PTHR10889:SF3">
    <property type="entry name" value="DEOXYRIBOSE-PHOSPHATE ALDOLASE"/>
    <property type="match status" value="1"/>
</dbReference>
<reference evidence="8 9" key="1">
    <citation type="submission" date="2018-08" db="EMBL/GenBank/DDBJ databases">
        <authorList>
            <person name="Khan S.A."/>
            <person name="Jeon C.O."/>
            <person name="Chun B.H."/>
            <person name="Jeong S.E."/>
        </authorList>
    </citation>
    <scope>NUCLEOTIDE SEQUENCE [LARGE SCALE GENOMIC DNA]</scope>
    <source>
        <strain evidence="8 9">S-16</strain>
    </source>
</reference>
<evidence type="ECO:0000256" key="1">
    <source>
        <dbReference type="ARBA" id="ARBA00004816"/>
    </source>
</evidence>
<evidence type="ECO:0000256" key="7">
    <source>
        <dbReference type="NCBIfam" id="TIGR00126"/>
    </source>
</evidence>
<name>A0A3N7HHJ3_9BURK</name>
<dbReference type="OrthoDB" id="6579831at2"/>
<dbReference type="NCBIfam" id="TIGR00126">
    <property type="entry name" value="deoC"/>
    <property type="match status" value="1"/>
</dbReference>
<accession>A0A3N7HHJ3</accession>
<dbReference type="CDD" id="cd00959">
    <property type="entry name" value="DeoC"/>
    <property type="match status" value="1"/>
</dbReference>
<gene>
    <name evidence="8" type="primary">deoC</name>
    <name evidence="8" type="ORF">DZC73_26745</name>
</gene>
<dbReference type="InterPro" id="IPR011343">
    <property type="entry name" value="DeoC"/>
</dbReference>
<dbReference type="InterPro" id="IPR002915">
    <property type="entry name" value="DeoC/FbaB/LacD_aldolase"/>
</dbReference>
<dbReference type="PANTHER" id="PTHR10889">
    <property type="entry name" value="DEOXYRIBOSE-PHOSPHATE ALDOLASE"/>
    <property type="match status" value="1"/>
</dbReference>
<evidence type="ECO:0000256" key="4">
    <source>
        <dbReference type="ARBA" id="ARBA00023239"/>
    </source>
</evidence>
<dbReference type="GO" id="GO:0004139">
    <property type="term" value="F:deoxyribose-phosphate aldolase activity"/>
    <property type="evidence" value="ECO:0007669"/>
    <property type="project" value="UniProtKB-UniRule"/>
</dbReference>
<dbReference type="PIRSF" id="PIRSF001357">
    <property type="entry name" value="DeoC"/>
    <property type="match status" value="1"/>
</dbReference>
<dbReference type="AlphaFoldDB" id="A0A3N7HHJ3"/>
<evidence type="ECO:0000313" key="8">
    <source>
        <dbReference type="EMBL" id="RQP21517.1"/>
    </source>
</evidence>
<evidence type="ECO:0000313" key="9">
    <source>
        <dbReference type="Proteomes" id="UP000267464"/>
    </source>
</evidence>
<dbReference type="Gene3D" id="3.20.20.70">
    <property type="entry name" value="Aldolase class I"/>
    <property type="match status" value="1"/>
</dbReference>
<dbReference type="SMART" id="SM01133">
    <property type="entry name" value="DeoC"/>
    <property type="match status" value="1"/>
</dbReference>
<dbReference type="GO" id="GO:0009264">
    <property type="term" value="P:deoxyribonucleotide catabolic process"/>
    <property type="evidence" value="ECO:0007669"/>
    <property type="project" value="UniProtKB-UniRule"/>
</dbReference>
<comment type="similarity">
    <text evidence="2">Belongs to the DeoC/FbaB aldolase family. DeoC type 2 subfamily.</text>
</comment>
<dbReference type="EMBL" id="QUSW01000010">
    <property type="protein sequence ID" value="RQP21517.1"/>
    <property type="molecule type" value="Genomic_DNA"/>
</dbReference>
<protein>
    <recommendedName>
        <fullName evidence="3 7">Deoxyribose-phosphate aldolase</fullName>
        <ecNumber evidence="3 7">4.1.2.4</ecNumber>
    </recommendedName>
</protein>
<dbReference type="Proteomes" id="UP000267464">
    <property type="component" value="Unassembled WGS sequence"/>
</dbReference>
<comment type="catalytic activity">
    <reaction evidence="6">
        <text>2-deoxy-D-ribose 5-phosphate = D-glyceraldehyde 3-phosphate + acetaldehyde</text>
        <dbReference type="Rhea" id="RHEA:12821"/>
        <dbReference type="ChEBI" id="CHEBI:15343"/>
        <dbReference type="ChEBI" id="CHEBI:59776"/>
        <dbReference type="ChEBI" id="CHEBI:62877"/>
        <dbReference type="EC" id="4.1.2.4"/>
    </reaction>
</comment>
<keyword evidence="4 8" id="KW-0456">Lyase</keyword>
<keyword evidence="5" id="KW-0704">Schiff base</keyword>
<organism evidence="8 9">
    <name type="scientific">Piscinibacter terrae</name>
    <dbReference type="NCBI Taxonomy" id="2496871"/>
    <lineage>
        <taxon>Bacteria</taxon>
        <taxon>Pseudomonadati</taxon>
        <taxon>Pseudomonadota</taxon>
        <taxon>Betaproteobacteria</taxon>
        <taxon>Burkholderiales</taxon>
        <taxon>Sphaerotilaceae</taxon>
        <taxon>Piscinibacter</taxon>
    </lineage>
</organism>
<comment type="caution">
    <text evidence="8">The sequence shown here is derived from an EMBL/GenBank/DDBJ whole genome shotgun (WGS) entry which is preliminary data.</text>
</comment>
<keyword evidence="9" id="KW-1185">Reference proteome</keyword>
<evidence type="ECO:0000256" key="2">
    <source>
        <dbReference type="ARBA" id="ARBA00009473"/>
    </source>
</evidence>
<proteinExistence type="inferred from homology"/>
<comment type="pathway">
    <text evidence="1">Carbohydrate degradation; 2-deoxy-D-ribose 1-phosphate degradation; D-glyceraldehyde 3-phosphate and acetaldehyde from 2-deoxy-alpha-D-ribose 1-phosphate: step 2/2.</text>
</comment>
<evidence type="ECO:0000256" key="5">
    <source>
        <dbReference type="ARBA" id="ARBA00023270"/>
    </source>
</evidence>
<dbReference type="SUPFAM" id="SSF51569">
    <property type="entry name" value="Aldolase"/>
    <property type="match status" value="1"/>
</dbReference>
<dbReference type="GO" id="GO:0005737">
    <property type="term" value="C:cytoplasm"/>
    <property type="evidence" value="ECO:0007669"/>
    <property type="project" value="InterPro"/>
</dbReference>